<dbReference type="PANTHER" id="PTHR45766">
    <property type="entry name" value="DNA ANNEALING HELICASE AND ENDONUCLEASE ZRANB3 FAMILY MEMBER"/>
    <property type="match status" value="1"/>
</dbReference>
<dbReference type="InterPro" id="IPR038718">
    <property type="entry name" value="SNF2-like_sf"/>
</dbReference>
<keyword evidence="5" id="KW-0347">Helicase</keyword>
<dbReference type="SUPFAM" id="SSF56024">
    <property type="entry name" value="Phospholipase D/nuclease"/>
    <property type="match status" value="1"/>
</dbReference>
<dbReference type="AlphaFoldDB" id="A0A7G1G4G5"/>
<evidence type="ECO:0000256" key="2">
    <source>
        <dbReference type="SAM" id="Coils"/>
    </source>
</evidence>
<dbReference type="CDD" id="cd09178">
    <property type="entry name" value="PLDc_N_Snf2_like"/>
    <property type="match status" value="1"/>
</dbReference>
<dbReference type="SUPFAM" id="SSF52540">
    <property type="entry name" value="P-loop containing nucleoside triphosphate hydrolases"/>
    <property type="match status" value="2"/>
</dbReference>
<dbReference type="InterPro" id="IPR000330">
    <property type="entry name" value="SNF2_N"/>
</dbReference>
<evidence type="ECO:0000256" key="1">
    <source>
        <dbReference type="ARBA" id="ARBA00022801"/>
    </source>
</evidence>
<feature type="coiled-coil region" evidence="2">
    <location>
        <begin position="592"/>
        <end position="651"/>
    </location>
</feature>
<dbReference type="InParanoid" id="A0A7G1G4G5"/>
<dbReference type="InterPro" id="IPR027417">
    <property type="entry name" value="P-loop_NTPase"/>
</dbReference>
<feature type="domain" description="Helicase C-terminal" evidence="4">
    <location>
        <begin position="653"/>
        <end position="823"/>
    </location>
</feature>
<dbReference type="InterPro" id="IPR049730">
    <property type="entry name" value="SNF2/RAD54-like_C"/>
</dbReference>
<gene>
    <name evidence="5" type="ORF">OSSY52_02470</name>
</gene>
<keyword evidence="6" id="KW-1185">Reference proteome</keyword>
<dbReference type="PROSITE" id="PS51192">
    <property type="entry name" value="HELICASE_ATP_BIND_1"/>
    <property type="match status" value="1"/>
</dbReference>
<protein>
    <submittedName>
        <fullName evidence="5">ATP-dependent helicase</fullName>
    </submittedName>
</protein>
<dbReference type="Proteomes" id="UP000516361">
    <property type="component" value="Chromosome"/>
</dbReference>
<dbReference type="FunCoup" id="A0A7G1G4G5">
    <property type="interactions" value="3"/>
</dbReference>
<organism evidence="5 6">
    <name type="scientific">Tepiditoga spiralis</name>
    <dbReference type="NCBI Taxonomy" id="2108365"/>
    <lineage>
        <taxon>Bacteria</taxon>
        <taxon>Thermotogati</taxon>
        <taxon>Thermotogota</taxon>
        <taxon>Thermotogae</taxon>
        <taxon>Petrotogales</taxon>
        <taxon>Petrotogaceae</taxon>
        <taxon>Tepiditoga</taxon>
    </lineage>
</organism>
<keyword evidence="1" id="KW-0378">Hydrolase</keyword>
<reference evidence="5 6" key="1">
    <citation type="submission" date="2018-06" db="EMBL/GenBank/DDBJ databases">
        <title>Genome sequencing of Oceanotoga sp. sy52.</title>
        <authorList>
            <person name="Mori K."/>
        </authorList>
    </citation>
    <scope>NUCLEOTIDE SEQUENCE [LARGE SCALE GENOMIC DNA]</scope>
    <source>
        <strain evidence="6">sy52</strain>
    </source>
</reference>
<dbReference type="PANTHER" id="PTHR45766:SF6">
    <property type="entry name" value="SWI_SNF-RELATED MATRIX-ASSOCIATED ACTIN-DEPENDENT REGULATOR OF CHROMATIN SUBFAMILY A-LIKE PROTEIN 1"/>
    <property type="match status" value="1"/>
</dbReference>
<dbReference type="Gene3D" id="3.40.50.10810">
    <property type="entry name" value="Tandem AAA-ATPase domain"/>
    <property type="match status" value="2"/>
</dbReference>
<sequence length="1070" mass="126284">MNNNNDLTFFTNEKGKTLADRFRKILMNNTQFFDVLVGYFRTSGFYEMYEALEGVEKIRILVGLNVDKKTVELLEASKDIEYLSTNEIKKNFNKIVKKEMDNSEDKIDIEKGIKKFIEFIQDEKLEMRIYPDEPLHAKVYIIRKNEKKSEDFGKLITGSSNFSHSGLKGNLEFNVELKNKSDVEYALEKFEKLWEKGIDITKDYIETITKKTWIREDITPYELYLKFLYEYFYDEINDDKIKFKGEMLPEGFKKFQYQIDAVNQAKKILNKYNGVFLADVVGLGKTYIATLLAKELKGGRKLIICPPVLVSYWEKTLVDFGVSATVKSLGKLEDILENYENDYFKYVFIDEAHRFRNDGTSNYAKLHEICLNKKIILISATPQNNYSTDILNLIKLFQPKNNSNIIEGQPNIENFFMKMLNNEKKSKKLYKNNSTEENKNKFEKIIKKNSAEIRDKVLRKIMVRRVRSEIEKYYKEDMEKQGLTFPKIGTPEQIIYKFDDEIDKLFDGILYLINNLTYSRYKTLTYLLNPTEEEKTLISGQLNLKGFMKVLLIKRLESSFYAFSKSVLRFKESYINFIKMYNSGKIYISKKYDIYELLNDEEEEKIIELINDGQIKYYTPDNFNESFIKDLEKDLEILEEMNRNIKKINSDPKLDYFITELNNNNILKNSKKIIFTESKETAEYLKIQLQNKLNKNVIVFTGSSSLVLKDIIIENFDPNIPKNKQKNDIEILITTDVLAEGINLHRANILINYDLPWNPTRIMQRIGRINRVGTNFDKIHVFNFFPTRKSNEHISLKENIISKLQSFHNTFGEDSKFLTEDEEINSFEFSGEKLYEALNKNLSLDEENWDDSELEYLKIIRDIRDNNEELFLKIKNLPKKSRSSKCNNLGKENVVSFIRDGELKRIYICNSDFNGRELTFFEGVKILKCQKDEPKIKINDNFFDMLNWNKEYFKIKKEENIKKTPIKKIGNDAKFLKLIKGFENYKKTFSGKEEKRFYKIKELFENGYLSKEIIKNINNEIEKLLKKETNPHKLLDIVFEIIPDSYKNIEKTDVKNSTSKIEVILSEYIN</sequence>
<dbReference type="GO" id="GO:0016787">
    <property type="term" value="F:hydrolase activity"/>
    <property type="evidence" value="ECO:0007669"/>
    <property type="project" value="UniProtKB-KW"/>
</dbReference>
<feature type="domain" description="Helicase ATP-binding" evidence="3">
    <location>
        <begin position="266"/>
        <end position="400"/>
    </location>
</feature>
<evidence type="ECO:0000259" key="3">
    <source>
        <dbReference type="PROSITE" id="PS51192"/>
    </source>
</evidence>
<dbReference type="InterPro" id="IPR025202">
    <property type="entry name" value="PLD-like_dom"/>
</dbReference>
<keyword evidence="2" id="KW-0175">Coiled coil</keyword>
<dbReference type="InterPro" id="IPR014001">
    <property type="entry name" value="Helicase_ATP-bd"/>
</dbReference>
<dbReference type="Pfam" id="PF13091">
    <property type="entry name" value="PLDc_2"/>
    <property type="match status" value="1"/>
</dbReference>
<dbReference type="GO" id="GO:0004386">
    <property type="term" value="F:helicase activity"/>
    <property type="evidence" value="ECO:0007669"/>
    <property type="project" value="UniProtKB-KW"/>
</dbReference>
<dbReference type="EMBL" id="AP018712">
    <property type="protein sequence ID" value="BBE30106.1"/>
    <property type="molecule type" value="Genomic_DNA"/>
</dbReference>
<dbReference type="RefSeq" id="WP_190615238.1">
    <property type="nucleotide sequence ID" value="NZ_AP018712.1"/>
</dbReference>
<dbReference type="GO" id="GO:0005524">
    <property type="term" value="F:ATP binding"/>
    <property type="evidence" value="ECO:0007669"/>
    <property type="project" value="InterPro"/>
</dbReference>
<dbReference type="CDD" id="cd18793">
    <property type="entry name" value="SF2_C_SNF"/>
    <property type="match status" value="1"/>
</dbReference>
<evidence type="ECO:0000313" key="5">
    <source>
        <dbReference type="EMBL" id="BBE30106.1"/>
    </source>
</evidence>
<evidence type="ECO:0000259" key="4">
    <source>
        <dbReference type="PROSITE" id="PS51194"/>
    </source>
</evidence>
<keyword evidence="5" id="KW-0547">Nucleotide-binding</keyword>
<dbReference type="PROSITE" id="PS51194">
    <property type="entry name" value="HELICASE_CTER"/>
    <property type="match status" value="1"/>
</dbReference>
<dbReference type="Pfam" id="PF00271">
    <property type="entry name" value="Helicase_C"/>
    <property type="match status" value="1"/>
</dbReference>
<evidence type="ECO:0000313" key="6">
    <source>
        <dbReference type="Proteomes" id="UP000516361"/>
    </source>
</evidence>
<name>A0A7G1G4G5_9BACT</name>
<proteinExistence type="predicted"/>
<keyword evidence="5" id="KW-0067">ATP-binding</keyword>
<dbReference type="InterPro" id="IPR001650">
    <property type="entry name" value="Helicase_C-like"/>
</dbReference>
<accession>A0A7G1G4G5</accession>
<dbReference type="Pfam" id="PF00176">
    <property type="entry name" value="SNF2-rel_dom"/>
    <property type="match status" value="1"/>
</dbReference>
<dbReference type="Gene3D" id="3.40.50.300">
    <property type="entry name" value="P-loop containing nucleotide triphosphate hydrolases"/>
    <property type="match status" value="1"/>
</dbReference>
<dbReference type="Gene3D" id="3.30.870.10">
    <property type="entry name" value="Endonuclease Chain A"/>
    <property type="match status" value="1"/>
</dbReference>
<dbReference type="SMART" id="SM00490">
    <property type="entry name" value="HELICc"/>
    <property type="match status" value="1"/>
</dbReference>
<dbReference type="KEGG" id="ocy:OSSY52_02470"/>
<dbReference type="SMART" id="SM00487">
    <property type="entry name" value="DEXDc"/>
    <property type="match status" value="1"/>
</dbReference>